<sequence>MHQPPKPYHQNILNIAFSVNDLRTEHWDPNYPLHITVFVSQLRVEQVYIDNGSRVNVIYQHYLRQLPIKWKEYLQPPSQGPLVGFTSHHIWPTGTVRLPFTLTSHDEAKEITRALEFSVVDRPTEHNILLARPALFQLQAIPSTLHGVLKFNTSDGSATVVVTKPKIGHDVERAARQETQSRQNEGRQKKRRPT</sequence>
<evidence type="ECO:0000313" key="3">
    <source>
        <dbReference type="Proteomes" id="UP000235145"/>
    </source>
</evidence>
<evidence type="ECO:0000256" key="1">
    <source>
        <dbReference type="SAM" id="MobiDB-lite"/>
    </source>
</evidence>
<name>A0A9R1VNI3_LACSA</name>
<dbReference type="PANTHER" id="PTHR33240">
    <property type="entry name" value="OS08G0508500 PROTEIN"/>
    <property type="match status" value="1"/>
</dbReference>
<comment type="caution">
    <text evidence="2">The sequence shown here is derived from an EMBL/GenBank/DDBJ whole genome shotgun (WGS) entry which is preliminary data.</text>
</comment>
<reference evidence="2 3" key="1">
    <citation type="journal article" date="2017" name="Nat. Commun.">
        <title>Genome assembly with in vitro proximity ligation data and whole-genome triplication in lettuce.</title>
        <authorList>
            <person name="Reyes-Chin-Wo S."/>
            <person name="Wang Z."/>
            <person name="Yang X."/>
            <person name="Kozik A."/>
            <person name="Arikit S."/>
            <person name="Song C."/>
            <person name="Xia L."/>
            <person name="Froenicke L."/>
            <person name="Lavelle D.O."/>
            <person name="Truco M.J."/>
            <person name="Xia R."/>
            <person name="Zhu S."/>
            <person name="Xu C."/>
            <person name="Xu H."/>
            <person name="Xu X."/>
            <person name="Cox K."/>
            <person name="Korf I."/>
            <person name="Meyers B.C."/>
            <person name="Michelmore R.W."/>
        </authorList>
    </citation>
    <scope>NUCLEOTIDE SEQUENCE [LARGE SCALE GENOMIC DNA]</scope>
    <source>
        <strain evidence="3">cv. Salinas</strain>
        <tissue evidence="2">Seedlings</tissue>
    </source>
</reference>
<feature type="region of interest" description="Disordered" evidence="1">
    <location>
        <begin position="168"/>
        <end position="194"/>
    </location>
</feature>
<proteinExistence type="predicted"/>
<dbReference type="AlphaFoldDB" id="A0A9R1VNI3"/>
<dbReference type="Proteomes" id="UP000235145">
    <property type="component" value="Unassembled WGS sequence"/>
</dbReference>
<evidence type="ECO:0000313" key="2">
    <source>
        <dbReference type="EMBL" id="KAJ0209555.1"/>
    </source>
</evidence>
<organism evidence="2 3">
    <name type="scientific">Lactuca sativa</name>
    <name type="common">Garden lettuce</name>
    <dbReference type="NCBI Taxonomy" id="4236"/>
    <lineage>
        <taxon>Eukaryota</taxon>
        <taxon>Viridiplantae</taxon>
        <taxon>Streptophyta</taxon>
        <taxon>Embryophyta</taxon>
        <taxon>Tracheophyta</taxon>
        <taxon>Spermatophyta</taxon>
        <taxon>Magnoliopsida</taxon>
        <taxon>eudicotyledons</taxon>
        <taxon>Gunneridae</taxon>
        <taxon>Pentapetalae</taxon>
        <taxon>asterids</taxon>
        <taxon>campanulids</taxon>
        <taxon>Asterales</taxon>
        <taxon>Asteraceae</taxon>
        <taxon>Cichorioideae</taxon>
        <taxon>Cichorieae</taxon>
        <taxon>Lactucinae</taxon>
        <taxon>Lactuca</taxon>
    </lineage>
</organism>
<dbReference type="PANTHER" id="PTHR33240:SF15">
    <property type="entry name" value="GAG-PRO-LIKE PROTEIN"/>
    <property type="match status" value="1"/>
</dbReference>
<keyword evidence="3" id="KW-1185">Reference proteome</keyword>
<protein>
    <submittedName>
        <fullName evidence="2">Uncharacterized protein</fullName>
    </submittedName>
</protein>
<gene>
    <name evidence="2" type="ORF">LSAT_V11C400157750</name>
</gene>
<accession>A0A9R1VNI3</accession>
<dbReference type="Gene3D" id="2.40.70.10">
    <property type="entry name" value="Acid Proteases"/>
    <property type="match status" value="1"/>
</dbReference>
<dbReference type="InterPro" id="IPR021109">
    <property type="entry name" value="Peptidase_aspartic_dom_sf"/>
</dbReference>
<dbReference type="EMBL" id="NBSK02000004">
    <property type="protein sequence ID" value="KAJ0209555.1"/>
    <property type="molecule type" value="Genomic_DNA"/>
</dbReference>